<name>A0ABN9CNR5_9NEOB</name>
<sequence>MKDELGFSLNPSLPEPENKLRDQACNHSVCFIRGGGPGAD</sequence>
<dbReference type="EMBL" id="CATNWA010010839">
    <property type="protein sequence ID" value="CAI9560702.1"/>
    <property type="molecule type" value="Genomic_DNA"/>
</dbReference>
<protein>
    <submittedName>
        <fullName evidence="1">Uncharacterized protein</fullName>
    </submittedName>
</protein>
<dbReference type="Proteomes" id="UP001162483">
    <property type="component" value="Unassembled WGS sequence"/>
</dbReference>
<gene>
    <name evidence="1" type="ORF">SPARVUS_LOCUS5308214</name>
</gene>
<evidence type="ECO:0000313" key="2">
    <source>
        <dbReference type="Proteomes" id="UP001162483"/>
    </source>
</evidence>
<proteinExistence type="predicted"/>
<evidence type="ECO:0000313" key="1">
    <source>
        <dbReference type="EMBL" id="CAI9560702.1"/>
    </source>
</evidence>
<comment type="caution">
    <text evidence="1">The sequence shown here is derived from an EMBL/GenBank/DDBJ whole genome shotgun (WGS) entry which is preliminary data.</text>
</comment>
<reference evidence="1" key="1">
    <citation type="submission" date="2023-05" db="EMBL/GenBank/DDBJ databases">
        <authorList>
            <person name="Stuckert A."/>
        </authorList>
    </citation>
    <scope>NUCLEOTIDE SEQUENCE</scope>
</reference>
<accession>A0ABN9CNR5</accession>
<organism evidence="1 2">
    <name type="scientific">Staurois parvus</name>
    <dbReference type="NCBI Taxonomy" id="386267"/>
    <lineage>
        <taxon>Eukaryota</taxon>
        <taxon>Metazoa</taxon>
        <taxon>Chordata</taxon>
        <taxon>Craniata</taxon>
        <taxon>Vertebrata</taxon>
        <taxon>Euteleostomi</taxon>
        <taxon>Amphibia</taxon>
        <taxon>Batrachia</taxon>
        <taxon>Anura</taxon>
        <taxon>Neobatrachia</taxon>
        <taxon>Ranoidea</taxon>
        <taxon>Ranidae</taxon>
        <taxon>Staurois</taxon>
    </lineage>
</organism>
<keyword evidence="2" id="KW-1185">Reference proteome</keyword>